<evidence type="ECO:0000313" key="3">
    <source>
        <dbReference type="Proteomes" id="UP000231553"/>
    </source>
</evidence>
<name>A0A2M8IX56_9RHOB</name>
<reference evidence="2 3" key="1">
    <citation type="journal article" date="2018" name="Int. J. Syst. Evol. Microbiol.">
        <title>Pseudooceanicola lipolyticus sp. nov., a marine alphaproteobacterium, reclassification of Oceanicola flagellatus as Pseudooceanicola flagellatus comb. nov. and emended description of the genus Pseudooceanicola.</title>
        <authorList>
            <person name="Huang M.-M."/>
            <person name="Guo L.-L."/>
            <person name="Wu Y.-H."/>
            <person name="Lai Q.-L."/>
            <person name="Shao Z.-Z."/>
            <person name="Wang C.-S."/>
            <person name="Wu M."/>
            <person name="Xu X.-W."/>
        </authorList>
    </citation>
    <scope>NUCLEOTIDE SEQUENCE [LARGE SCALE GENOMIC DNA]</scope>
    <source>
        <strain evidence="2 3">157</strain>
    </source>
</reference>
<dbReference type="Proteomes" id="UP000231553">
    <property type="component" value="Unassembled WGS sequence"/>
</dbReference>
<gene>
    <name evidence="2" type="ORF">CVM52_18740</name>
</gene>
<dbReference type="InterPro" id="IPR004360">
    <property type="entry name" value="Glyas_Fos-R_dOase_dom"/>
</dbReference>
<comment type="caution">
    <text evidence="2">The sequence shown here is derived from an EMBL/GenBank/DDBJ whole genome shotgun (WGS) entry which is preliminary data.</text>
</comment>
<keyword evidence="3" id="KW-1185">Reference proteome</keyword>
<dbReference type="Gene3D" id="3.30.720.110">
    <property type="match status" value="1"/>
</dbReference>
<evidence type="ECO:0000313" key="2">
    <source>
        <dbReference type="EMBL" id="PJE35116.1"/>
    </source>
</evidence>
<dbReference type="SUPFAM" id="SSF54593">
    <property type="entry name" value="Glyoxalase/Bleomycin resistance protein/Dihydroxybiphenyl dioxygenase"/>
    <property type="match status" value="1"/>
</dbReference>
<feature type="domain" description="VOC" evidence="1">
    <location>
        <begin position="4"/>
        <end position="123"/>
    </location>
</feature>
<evidence type="ECO:0000259" key="1">
    <source>
        <dbReference type="PROSITE" id="PS51819"/>
    </source>
</evidence>
<dbReference type="InterPro" id="IPR029068">
    <property type="entry name" value="Glyas_Bleomycin-R_OHBP_Dase"/>
</dbReference>
<dbReference type="InterPro" id="IPR037523">
    <property type="entry name" value="VOC_core"/>
</dbReference>
<dbReference type="Pfam" id="PF00903">
    <property type="entry name" value="Glyoxalase"/>
    <property type="match status" value="1"/>
</dbReference>
<dbReference type="Gene3D" id="3.30.720.120">
    <property type="match status" value="1"/>
</dbReference>
<dbReference type="RefSeq" id="WP_100163965.1">
    <property type="nucleotide sequence ID" value="NZ_PGTB01000113.1"/>
</dbReference>
<dbReference type="EMBL" id="PGTB01000113">
    <property type="protein sequence ID" value="PJE35116.1"/>
    <property type="molecule type" value="Genomic_DNA"/>
</dbReference>
<sequence length="141" mass="15810">MKTTQYYPVLQVADVAGTSAFYRQHFGFRALFESDWYVHLQQRQDAAVNLAILRYDHHTIPEGGRGETRGLILNFEVEDVDAEDARLRAQGVPVVKSLRDEPFGQRHAIFRDPNGVLIDVITPIPPTEGFAEGFAAEALPT</sequence>
<proteinExistence type="predicted"/>
<dbReference type="PROSITE" id="PS51819">
    <property type="entry name" value="VOC"/>
    <property type="match status" value="1"/>
</dbReference>
<dbReference type="AlphaFoldDB" id="A0A2M8IX56"/>
<organism evidence="2 3">
    <name type="scientific">Pseudooceanicola lipolyticus</name>
    <dbReference type="NCBI Taxonomy" id="2029104"/>
    <lineage>
        <taxon>Bacteria</taxon>
        <taxon>Pseudomonadati</taxon>
        <taxon>Pseudomonadota</taxon>
        <taxon>Alphaproteobacteria</taxon>
        <taxon>Rhodobacterales</taxon>
        <taxon>Paracoccaceae</taxon>
        <taxon>Pseudooceanicola</taxon>
    </lineage>
</organism>
<accession>A0A2M8IX56</accession>
<protein>
    <submittedName>
        <fullName evidence="2">Glyoxalase</fullName>
    </submittedName>
</protein>
<dbReference type="OrthoDB" id="9798201at2"/>